<name>A0A0W0YJX9_9GAMM</name>
<dbReference type="EMBL" id="LNYV01000028">
    <property type="protein sequence ID" value="KTD57200.1"/>
    <property type="molecule type" value="Genomic_DNA"/>
</dbReference>
<keyword evidence="1" id="KW-0732">Signal</keyword>
<dbReference type="AlphaFoldDB" id="A0A0W0YJX9"/>
<proteinExistence type="predicted"/>
<gene>
    <name evidence="2" type="ORF">Lsai_1804</name>
</gene>
<comment type="caution">
    <text evidence="2">The sequence shown here is derived from an EMBL/GenBank/DDBJ whole genome shotgun (WGS) entry which is preliminary data.</text>
</comment>
<dbReference type="RefSeq" id="WP_027270464.1">
    <property type="nucleotide sequence ID" value="NZ_CAAAJE010000007.1"/>
</dbReference>
<evidence type="ECO:0008006" key="4">
    <source>
        <dbReference type="Google" id="ProtNLM"/>
    </source>
</evidence>
<dbReference type="OrthoDB" id="5642268at2"/>
<reference evidence="2 3" key="1">
    <citation type="submission" date="2015-11" db="EMBL/GenBank/DDBJ databases">
        <title>Genomic analysis of 38 Legionella species identifies large and diverse effector repertoires.</title>
        <authorList>
            <person name="Burstein D."/>
            <person name="Amaro F."/>
            <person name="Zusman T."/>
            <person name="Lifshitz Z."/>
            <person name="Cohen O."/>
            <person name="Gilbert J.A."/>
            <person name="Pupko T."/>
            <person name="Shuman H.A."/>
            <person name="Segal G."/>
        </authorList>
    </citation>
    <scope>NUCLEOTIDE SEQUENCE [LARGE SCALE GENOMIC DNA]</scope>
    <source>
        <strain evidence="2 3">Mt.St.Helens-4</strain>
    </source>
</reference>
<feature type="signal peptide" evidence="1">
    <location>
        <begin position="1"/>
        <end position="21"/>
    </location>
</feature>
<dbReference type="Proteomes" id="UP000054621">
    <property type="component" value="Unassembled WGS sequence"/>
</dbReference>
<accession>A0A0W0YJX9</accession>
<evidence type="ECO:0000313" key="3">
    <source>
        <dbReference type="Proteomes" id="UP000054621"/>
    </source>
</evidence>
<evidence type="ECO:0000313" key="2">
    <source>
        <dbReference type="EMBL" id="KTD57200.1"/>
    </source>
</evidence>
<evidence type="ECO:0000256" key="1">
    <source>
        <dbReference type="SAM" id="SignalP"/>
    </source>
</evidence>
<protein>
    <recommendedName>
        <fullName evidence="4">Outer membrane protein beta-barrel domain-containing protein</fullName>
    </recommendedName>
</protein>
<feature type="chain" id="PRO_5006917679" description="Outer membrane protein beta-barrel domain-containing protein" evidence="1">
    <location>
        <begin position="22"/>
        <end position="244"/>
    </location>
</feature>
<dbReference type="PATRIC" id="fig|28087.4.peg.1931"/>
<sequence>MHSFIKNILFTGLALPMVCSAGTMGNAGPSKIWSIPIQGGFFGASQGKDQHIDIDSLIGNQYTLDNNSQISGLVGLGLYFNGPSYNWVQLSYGVDAFYLGQTKVKGDIVQEDLFTNLSYKYNLQNVPVYAAAKALIYTNSSAYNVTVDAGIGPNFMWTSGYQETPLVDFAVPDNSFKGASTTSFSATVGAGIRLNNIIGQIPFECGYRFFYLGQGHLKRANDQVINNLTTGDTYANALVCAVTV</sequence>
<dbReference type="eggNOG" id="ENOG5033WIG">
    <property type="taxonomic scope" value="Bacteria"/>
</dbReference>
<organism evidence="2 3">
    <name type="scientific">Legionella sainthelensi</name>
    <dbReference type="NCBI Taxonomy" id="28087"/>
    <lineage>
        <taxon>Bacteria</taxon>
        <taxon>Pseudomonadati</taxon>
        <taxon>Pseudomonadota</taxon>
        <taxon>Gammaproteobacteria</taxon>
        <taxon>Legionellales</taxon>
        <taxon>Legionellaceae</taxon>
        <taxon>Legionella</taxon>
    </lineage>
</organism>